<name>A0ABV7AT48_9GAMM</name>
<dbReference type="RefSeq" id="WP_377814324.1">
    <property type="nucleotide sequence ID" value="NZ_JBHRSJ010000019.1"/>
</dbReference>
<dbReference type="SUPFAM" id="SSF53146">
    <property type="entry name" value="Nitrogenase accessory factor-like"/>
    <property type="match status" value="1"/>
</dbReference>
<evidence type="ECO:0000259" key="3">
    <source>
        <dbReference type="Pfam" id="PF02579"/>
    </source>
</evidence>
<dbReference type="InterPro" id="IPR051840">
    <property type="entry name" value="NifX/NifY_domain"/>
</dbReference>
<reference evidence="6" key="1">
    <citation type="journal article" date="2019" name="Int. J. Syst. Evol. Microbiol.">
        <title>The Global Catalogue of Microorganisms (GCM) 10K type strain sequencing project: providing services to taxonomists for standard genome sequencing and annotation.</title>
        <authorList>
            <consortium name="The Broad Institute Genomics Platform"/>
            <consortium name="The Broad Institute Genome Sequencing Center for Infectious Disease"/>
            <person name="Wu L."/>
            <person name="Ma J."/>
        </authorList>
    </citation>
    <scope>NUCLEOTIDE SEQUENCE [LARGE SCALE GENOMIC DNA]</scope>
    <source>
        <strain evidence="6">KCTC 62195</strain>
    </source>
</reference>
<evidence type="ECO:0000313" key="6">
    <source>
        <dbReference type="Proteomes" id="UP001595457"/>
    </source>
</evidence>
<dbReference type="Proteomes" id="UP001595457">
    <property type="component" value="Unassembled WGS sequence"/>
</dbReference>
<evidence type="ECO:0000256" key="1">
    <source>
        <dbReference type="ARBA" id="ARBA00010285"/>
    </source>
</evidence>
<sequence>MDAPVNLSREAALRIALAARTLPGTSVGQLLGILRQQLEVPLTEETLQRVTVSDLKIGLAGSEEDVDMLDTPMSALKEAVRLLWGEPLDQPPPAPSPLGQVPPHSIRVAVASNSGDWLDGHFGSCRRFLVYQVDAEAITLLDVRPTEGADLAEDRNGYRVGLIRDCQVLYAQTIGAPAGSKVVRAGIYLLTRIQGGSAADVLVELQRVMADAPPPWLAKLLGKGAQRRLRFSVPDEEEAED</sequence>
<dbReference type="Pfam" id="PF02579">
    <property type="entry name" value="Nitro_FeMo-Co"/>
    <property type="match status" value="1"/>
</dbReference>
<dbReference type="InterPro" id="IPR036105">
    <property type="entry name" value="DiNase_FeMo-co_biosyn_sf"/>
</dbReference>
<dbReference type="InterPro" id="IPR003731">
    <property type="entry name" value="Di-Nase_FeMo-co_biosynth"/>
</dbReference>
<evidence type="ECO:0000256" key="2">
    <source>
        <dbReference type="ARBA" id="ARBA00023231"/>
    </source>
</evidence>
<evidence type="ECO:0000313" key="5">
    <source>
        <dbReference type="EMBL" id="MFC2972674.1"/>
    </source>
</evidence>
<dbReference type="InterPro" id="IPR031763">
    <property type="entry name" value="NafY_N"/>
</dbReference>
<accession>A0ABV7AT48</accession>
<keyword evidence="2" id="KW-0535">Nitrogen fixation</keyword>
<organism evidence="5 6">
    <name type="scientific">Azotobacter bryophylli</name>
    <dbReference type="NCBI Taxonomy" id="1986537"/>
    <lineage>
        <taxon>Bacteria</taxon>
        <taxon>Pseudomonadati</taxon>
        <taxon>Pseudomonadota</taxon>
        <taxon>Gammaproteobacteria</taxon>
        <taxon>Pseudomonadales</taxon>
        <taxon>Pseudomonadaceae</taxon>
        <taxon>Azotobacter</taxon>
    </lineage>
</organism>
<dbReference type="InterPro" id="IPR034169">
    <property type="entry name" value="NifX-like"/>
</dbReference>
<dbReference type="PANTHER" id="PTHR33937:SF1">
    <property type="entry name" value="IRON-MOLIBDENUM COFACTOR PROCESSING PROTEIN"/>
    <property type="match status" value="1"/>
</dbReference>
<dbReference type="Pfam" id="PF16844">
    <property type="entry name" value="DIMCO_N"/>
    <property type="match status" value="1"/>
</dbReference>
<dbReference type="PANTHER" id="PTHR33937">
    <property type="entry name" value="IRON-MOLYBDENUM PROTEIN-RELATED-RELATED"/>
    <property type="match status" value="1"/>
</dbReference>
<dbReference type="InterPro" id="IPR038127">
    <property type="entry name" value="NafY_N_sf"/>
</dbReference>
<dbReference type="Gene3D" id="1.10.150.590">
    <property type="entry name" value="Dinitrogenase iron-molybdenum cofactor, N-terminal"/>
    <property type="match status" value="1"/>
</dbReference>
<proteinExistence type="inferred from homology"/>
<evidence type="ECO:0000259" key="4">
    <source>
        <dbReference type="Pfam" id="PF16844"/>
    </source>
</evidence>
<dbReference type="EMBL" id="JBHRSJ010000019">
    <property type="protein sequence ID" value="MFC2972674.1"/>
    <property type="molecule type" value="Genomic_DNA"/>
</dbReference>
<feature type="domain" description="Dinitrogenase iron-molybdenum cofactor N-terminal" evidence="4">
    <location>
        <begin position="7"/>
        <end position="93"/>
    </location>
</feature>
<comment type="caution">
    <text evidence="5">The sequence shown here is derived from an EMBL/GenBank/DDBJ whole genome shotgun (WGS) entry which is preliminary data.</text>
</comment>
<keyword evidence="6" id="KW-1185">Reference proteome</keyword>
<protein>
    <submittedName>
        <fullName evidence="5">Dinitrogenase iron-molybdenum cofactor biosynthesis protein</fullName>
    </submittedName>
</protein>
<dbReference type="CDD" id="cd00853">
    <property type="entry name" value="NifX"/>
    <property type="match status" value="1"/>
</dbReference>
<comment type="similarity">
    <text evidence="1">Belongs to the NifX/NifY family.</text>
</comment>
<dbReference type="Gene3D" id="3.30.420.130">
    <property type="entry name" value="Dinitrogenase iron-molybdenum cofactor biosynthesis domain"/>
    <property type="match status" value="1"/>
</dbReference>
<gene>
    <name evidence="5" type="ORF">ACFOJE_10680</name>
</gene>
<feature type="domain" description="Dinitrogenase iron-molybdenum cofactor biosynthesis" evidence="3">
    <location>
        <begin position="118"/>
        <end position="206"/>
    </location>
</feature>